<dbReference type="Gene3D" id="1.20.1260.100">
    <property type="entry name" value="TspO/MBR protein"/>
    <property type="match status" value="1"/>
</dbReference>
<comment type="similarity">
    <text evidence="2">Belongs to the TspO/BZRP family.</text>
</comment>
<dbReference type="InterPro" id="IPR038330">
    <property type="entry name" value="TspO/MBR-related_sf"/>
</dbReference>
<dbReference type="PANTHER" id="PTHR10057">
    <property type="entry name" value="PERIPHERAL-TYPE BENZODIAZEPINE RECEPTOR"/>
    <property type="match status" value="1"/>
</dbReference>
<dbReference type="RefSeq" id="WP_344703608.1">
    <property type="nucleotide sequence ID" value="NZ_BAAAZT010000064.1"/>
</dbReference>
<evidence type="ECO:0000256" key="5">
    <source>
        <dbReference type="ARBA" id="ARBA00023136"/>
    </source>
</evidence>
<keyword evidence="4 6" id="KW-1133">Transmembrane helix</keyword>
<organism evidence="7 8">
    <name type="scientific">Halomonas cibimaris</name>
    <dbReference type="NCBI Taxonomy" id="657012"/>
    <lineage>
        <taxon>Bacteria</taxon>
        <taxon>Pseudomonadati</taxon>
        <taxon>Pseudomonadota</taxon>
        <taxon>Gammaproteobacteria</taxon>
        <taxon>Oceanospirillales</taxon>
        <taxon>Halomonadaceae</taxon>
        <taxon>Halomonas</taxon>
    </lineage>
</organism>
<name>A0ABP7LNP3_9GAMM</name>
<sequence length="165" mass="18266">MPPFSKQKQALGLLGWLAVCFAASAVGAIASIRASEFYGQLMQPDWAPPASVFGPVWTTLYALMGIAAWLVWRRGGFARQRRALALFLVQLAVNALWSWVFFVWHQGALGFFNILLLIVLVAATIVAFWRAQRLAGALLAPYLLWISFAAALNYSVWQLNPQILG</sequence>
<reference evidence="8" key="1">
    <citation type="journal article" date="2019" name="Int. J. Syst. Evol. Microbiol.">
        <title>The Global Catalogue of Microorganisms (GCM) 10K type strain sequencing project: providing services to taxonomists for standard genome sequencing and annotation.</title>
        <authorList>
            <consortium name="The Broad Institute Genomics Platform"/>
            <consortium name="The Broad Institute Genome Sequencing Center for Infectious Disease"/>
            <person name="Wu L."/>
            <person name="Ma J."/>
        </authorList>
    </citation>
    <scope>NUCLEOTIDE SEQUENCE [LARGE SCALE GENOMIC DNA]</scope>
    <source>
        <strain evidence="8">JCM 16914</strain>
    </source>
</reference>
<dbReference type="Proteomes" id="UP001500133">
    <property type="component" value="Unassembled WGS sequence"/>
</dbReference>
<comment type="subcellular location">
    <subcellularLocation>
        <location evidence="1">Membrane</location>
        <topology evidence="1">Multi-pass membrane protein</topology>
    </subcellularLocation>
</comment>
<dbReference type="CDD" id="cd15904">
    <property type="entry name" value="TSPO_MBR"/>
    <property type="match status" value="1"/>
</dbReference>
<feature type="transmembrane region" description="Helical" evidence="6">
    <location>
        <begin position="84"/>
        <end position="104"/>
    </location>
</feature>
<dbReference type="PIRSF" id="PIRSF005859">
    <property type="entry name" value="PBR"/>
    <property type="match status" value="1"/>
</dbReference>
<evidence type="ECO:0000256" key="1">
    <source>
        <dbReference type="ARBA" id="ARBA00004141"/>
    </source>
</evidence>
<dbReference type="PANTHER" id="PTHR10057:SF0">
    <property type="entry name" value="TRANSLOCATOR PROTEIN"/>
    <property type="match status" value="1"/>
</dbReference>
<keyword evidence="3 6" id="KW-0812">Transmembrane</keyword>
<evidence type="ECO:0000256" key="3">
    <source>
        <dbReference type="ARBA" id="ARBA00022692"/>
    </source>
</evidence>
<dbReference type="Pfam" id="PF03073">
    <property type="entry name" value="TspO_MBR"/>
    <property type="match status" value="1"/>
</dbReference>
<keyword evidence="8" id="KW-1185">Reference proteome</keyword>
<protein>
    <submittedName>
        <fullName evidence="7">Tryptophan-rich sensory protein</fullName>
    </submittedName>
</protein>
<feature type="transmembrane region" description="Helical" evidence="6">
    <location>
        <begin position="110"/>
        <end position="129"/>
    </location>
</feature>
<evidence type="ECO:0000313" key="8">
    <source>
        <dbReference type="Proteomes" id="UP001500133"/>
    </source>
</evidence>
<comment type="caution">
    <text evidence="7">The sequence shown here is derived from an EMBL/GenBank/DDBJ whole genome shotgun (WGS) entry which is preliminary data.</text>
</comment>
<keyword evidence="5 6" id="KW-0472">Membrane</keyword>
<dbReference type="InterPro" id="IPR004307">
    <property type="entry name" value="TspO_MBR"/>
</dbReference>
<accession>A0ABP7LNP3</accession>
<evidence type="ECO:0000256" key="4">
    <source>
        <dbReference type="ARBA" id="ARBA00022989"/>
    </source>
</evidence>
<feature type="transmembrane region" description="Helical" evidence="6">
    <location>
        <begin position="136"/>
        <end position="157"/>
    </location>
</feature>
<feature type="transmembrane region" description="Helical" evidence="6">
    <location>
        <begin position="52"/>
        <end position="72"/>
    </location>
</feature>
<dbReference type="EMBL" id="BAAAZT010000064">
    <property type="protein sequence ID" value="GAA3904471.1"/>
    <property type="molecule type" value="Genomic_DNA"/>
</dbReference>
<evidence type="ECO:0000256" key="6">
    <source>
        <dbReference type="SAM" id="Phobius"/>
    </source>
</evidence>
<evidence type="ECO:0000313" key="7">
    <source>
        <dbReference type="EMBL" id="GAA3904471.1"/>
    </source>
</evidence>
<evidence type="ECO:0000256" key="2">
    <source>
        <dbReference type="ARBA" id="ARBA00007524"/>
    </source>
</evidence>
<gene>
    <name evidence="7" type="ORF">GCM10022228_13390</name>
</gene>
<proteinExistence type="inferred from homology"/>